<proteinExistence type="predicted"/>
<keyword evidence="1" id="KW-0472">Membrane</keyword>
<evidence type="ECO:0000256" key="1">
    <source>
        <dbReference type="SAM" id="Phobius"/>
    </source>
</evidence>
<keyword evidence="3" id="KW-1185">Reference proteome</keyword>
<reference evidence="3" key="1">
    <citation type="journal article" date="2009" name="ISME J.">
        <title>The genome sequence of the psychrophilic archaeon, Methanococcoides burtonii: the role of genome evolution in cold adaptation.</title>
        <authorList>
            <person name="Allen M.A."/>
            <person name="Lauro F.M."/>
            <person name="Williams T.J."/>
            <person name="Burg D."/>
            <person name="Siddiqui K.S."/>
            <person name="De Francisci D."/>
            <person name="Chong K.W."/>
            <person name="Pilak O."/>
            <person name="Chew H.H."/>
            <person name="De Maere M.Z."/>
            <person name="Ting L."/>
            <person name="Katrib M."/>
            <person name="Ng C."/>
            <person name="Sowers K.R."/>
            <person name="Galperin M.Y."/>
            <person name="Anderson I.J."/>
            <person name="Ivanova N."/>
            <person name="Dalin E."/>
            <person name="Martinez M."/>
            <person name="Lapidus A."/>
            <person name="Hauser L."/>
            <person name="Land M."/>
            <person name="Thomas T."/>
            <person name="Cavicchioli R."/>
        </authorList>
    </citation>
    <scope>NUCLEOTIDE SEQUENCE [LARGE SCALE GENOMIC DNA]</scope>
    <source>
        <strain evidence="3">DSM 6242 / NBRC 107633 / OCM 468 / ACE-M</strain>
    </source>
</reference>
<dbReference type="EMBL" id="CP000300">
    <property type="protein sequence ID" value="ABE51845.1"/>
    <property type="molecule type" value="Genomic_DNA"/>
</dbReference>
<dbReference type="AlphaFoldDB" id="Q12XI1"/>
<dbReference type="HOGENOM" id="CLU_2645870_0_0_2"/>
<dbReference type="Proteomes" id="UP000001979">
    <property type="component" value="Chromosome"/>
</dbReference>
<name>Q12XI1_METBU</name>
<keyword evidence="1" id="KW-0812">Transmembrane</keyword>
<organism evidence="2 3">
    <name type="scientific">Methanococcoides burtonii (strain DSM 6242 / NBRC 107633 / OCM 468 / ACE-M)</name>
    <dbReference type="NCBI Taxonomy" id="259564"/>
    <lineage>
        <taxon>Archaea</taxon>
        <taxon>Methanobacteriati</taxon>
        <taxon>Methanobacteriota</taxon>
        <taxon>Stenosarchaea group</taxon>
        <taxon>Methanomicrobia</taxon>
        <taxon>Methanosarcinales</taxon>
        <taxon>Methanosarcinaceae</taxon>
        <taxon>Methanococcoides</taxon>
    </lineage>
</organism>
<evidence type="ECO:0000313" key="3">
    <source>
        <dbReference type="Proteomes" id="UP000001979"/>
    </source>
</evidence>
<accession>Q12XI1</accession>
<gene>
    <name evidence="2" type="ordered locus">Mbur_0898</name>
</gene>
<protein>
    <submittedName>
        <fullName evidence="2">Uncharacterized protein</fullName>
    </submittedName>
</protein>
<sequence>MRNVVKPKTCSKDPMLRYFYALISFLFKNAWVSIQRMHFMKVKRGPKTIESDMFVHLIVEWVRRKLKVRLNVKCFR</sequence>
<dbReference type="KEGG" id="mbu:Mbur_0898"/>
<evidence type="ECO:0000313" key="2">
    <source>
        <dbReference type="EMBL" id="ABE51845.1"/>
    </source>
</evidence>
<keyword evidence="1" id="KW-1133">Transmembrane helix</keyword>
<feature type="transmembrane region" description="Helical" evidence="1">
    <location>
        <begin position="15"/>
        <end position="34"/>
    </location>
</feature>